<comment type="caution">
    <text evidence="11">The sequence shown here is derived from an EMBL/GenBank/DDBJ whole genome shotgun (WGS) entry which is preliminary data.</text>
</comment>
<feature type="region of interest" description="Disordered" evidence="9">
    <location>
        <begin position="35"/>
        <end position="69"/>
    </location>
</feature>
<keyword evidence="2 11" id="KW-0282">Flagellum</keyword>
<feature type="compositionally biased region" description="Basic and acidic residues" evidence="9">
    <location>
        <begin position="97"/>
        <end position="121"/>
    </location>
</feature>
<keyword evidence="3 8" id="KW-0175">Coiled coil</keyword>
<feature type="coiled-coil region" evidence="8">
    <location>
        <begin position="196"/>
        <end position="223"/>
    </location>
</feature>
<feature type="compositionally biased region" description="Low complexity" evidence="9">
    <location>
        <begin position="37"/>
        <end position="60"/>
    </location>
</feature>
<dbReference type="Pfam" id="PF13868">
    <property type="entry name" value="TPH"/>
    <property type="match status" value="1"/>
</dbReference>
<evidence type="ECO:0000256" key="8">
    <source>
        <dbReference type="SAM" id="Coils"/>
    </source>
</evidence>
<feature type="domain" description="Trichohyalin-plectin-homology" evidence="10">
    <location>
        <begin position="159"/>
        <end position="506"/>
    </location>
</feature>
<evidence type="ECO:0000256" key="4">
    <source>
        <dbReference type="ARBA" id="ARBA00023069"/>
    </source>
</evidence>
<feature type="coiled-coil region" evidence="8">
    <location>
        <begin position="418"/>
        <end position="498"/>
    </location>
</feature>
<evidence type="ECO:0000256" key="6">
    <source>
        <dbReference type="ARBA" id="ARBA00034116"/>
    </source>
</evidence>
<organism evidence="11 12">
    <name type="scientific">Chlorella sorokiniana</name>
    <name type="common">Freshwater green alga</name>
    <dbReference type="NCBI Taxonomy" id="3076"/>
    <lineage>
        <taxon>Eukaryota</taxon>
        <taxon>Viridiplantae</taxon>
        <taxon>Chlorophyta</taxon>
        <taxon>core chlorophytes</taxon>
        <taxon>Trebouxiophyceae</taxon>
        <taxon>Chlorellales</taxon>
        <taxon>Chlorellaceae</taxon>
        <taxon>Chlorella clade</taxon>
        <taxon>Chlorella</taxon>
    </lineage>
</organism>
<evidence type="ECO:0000256" key="1">
    <source>
        <dbReference type="ARBA" id="ARBA00004230"/>
    </source>
</evidence>
<feature type="region of interest" description="Disordered" evidence="9">
    <location>
        <begin position="237"/>
        <end position="262"/>
    </location>
</feature>
<dbReference type="EMBL" id="LHPG02000003">
    <property type="protein sequence ID" value="PRW60070.1"/>
    <property type="molecule type" value="Genomic_DNA"/>
</dbReference>
<evidence type="ECO:0000256" key="2">
    <source>
        <dbReference type="ARBA" id="ARBA00022846"/>
    </source>
</evidence>
<dbReference type="PANTHER" id="PTHR15504:SF0">
    <property type="entry name" value="CILIA- AND FLAGELLA-ASSOCIATED PROTEIN 45"/>
    <property type="match status" value="1"/>
</dbReference>
<dbReference type="STRING" id="3076.A0A2P6U180"/>
<keyword evidence="5" id="KW-0966">Cell projection</keyword>
<dbReference type="GO" id="GO:0031514">
    <property type="term" value="C:motile cilium"/>
    <property type="evidence" value="ECO:0007669"/>
    <property type="project" value="UniProtKB-SubCell"/>
</dbReference>
<comment type="similarity">
    <text evidence="6">Belongs to the CFAP45 family.</text>
</comment>
<dbReference type="PANTHER" id="PTHR15504">
    <property type="entry name" value="NASOPHARYNGEAL EPITHELIUM SPECIFIC PROTEIN 1"/>
    <property type="match status" value="1"/>
</dbReference>
<protein>
    <recommendedName>
        <fullName evidence="7">Cilia- and flagella-associated protein 45</fullName>
    </recommendedName>
</protein>
<evidence type="ECO:0000256" key="5">
    <source>
        <dbReference type="ARBA" id="ARBA00023273"/>
    </source>
</evidence>
<feature type="region of interest" description="Disordered" evidence="9">
    <location>
        <begin position="1"/>
        <end position="20"/>
    </location>
</feature>
<dbReference type="AlphaFoldDB" id="A0A2P6U180"/>
<evidence type="ECO:0000256" key="7">
    <source>
        <dbReference type="ARBA" id="ARBA00034142"/>
    </source>
</evidence>
<sequence>MTASPGARTGSAGSRRPQIVARNSYVDETLFGCSTRSPKACGSSGPAGSASPCRGSPAAAKTASPIGLGRGGAVVLSKAHLDRMMQKSPVLTPEEQEAARREAEARLEQELAEAKAARAARDAAAAEAEARRAQPKTEMELLRERERREVISKAQLALLEEKEEIRRMNQFILHSKCMATRDLQVAEKAVAHVQAAEEERRVVEDMEARRKAALEDMEERERQRALEQKKGALTILDQLAEREQGRAASDEARRREGEEMKRRIQALKEEEQRREEERKAAAAALMEEVARGNAELAERKRQQRAAAVEEDHQIAEYIRQRDKREQELAEERERAAKAKELEVARLRAMQEKIIDNRAAIDEARAKRYQDEHEMAERRKVAEEAARREAMQRDLEASRVEQLAWKAAQRAEADAAEAAEVQRIRAVKARQEAQEHEAEIARLEAQRRHQQRLLKQMDERREMKGRAREELVAEGRRIKDQLEEERALLEAVKQLKLQELEAAGVPKKYRAQLETMVPMAPQRGGK</sequence>
<dbReference type="Proteomes" id="UP000239899">
    <property type="component" value="Unassembled WGS sequence"/>
</dbReference>
<evidence type="ECO:0000256" key="9">
    <source>
        <dbReference type="SAM" id="MobiDB-lite"/>
    </source>
</evidence>
<gene>
    <name evidence="11" type="ORF">C2E21_1507</name>
</gene>
<evidence type="ECO:0000313" key="11">
    <source>
        <dbReference type="EMBL" id="PRW60070.1"/>
    </source>
</evidence>
<feature type="compositionally biased region" description="Basic and acidic residues" evidence="9">
    <location>
        <begin position="239"/>
        <end position="262"/>
    </location>
</feature>
<name>A0A2P6U180_CHLSO</name>
<evidence type="ECO:0000259" key="10">
    <source>
        <dbReference type="Pfam" id="PF13868"/>
    </source>
</evidence>
<keyword evidence="4" id="KW-0969">Cilium</keyword>
<keyword evidence="12" id="KW-1185">Reference proteome</keyword>
<feature type="compositionally biased region" description="Basic and acidic residues" evidence="9">
    <location>
        <begin position="128"/>
        <end position="140"/>
    </location>
</feature>
<evidence type="ECO:0000256" key="3">
    <source>
        <dbReference type="ARBA" id="ARBA00023054"/>
    </source>
</evidence>
<comment type="subcellular location">
    <subcellularLocation>
        <location evidence="1">Cell projection</location>
        <location evidence="1">Cilium</location>
        <location evidence="1">Flagellum</location>
    </subcellularLocation>
</comment>
<feature type="region of interest" description="Disordered" evidence="9">
    <location>
        <begin position="85"/>
        <end position="140"/>
    </location>
</feature>
<proteinExistence type="inferred from homology"/>
<dbReference type="InterPro" id="IPR043597">
    <property type="entry name" value="TPH_dom"/>
</dbReference>
<accession>A0A2P6U180</accession>
<feature type="coiled-coil region" evidence="8">
    <location>
        <begin position="314"/>
        <end position="385"/>
    </location>
</feature>
<dbReference type="InterPro" id="IPR033253">
    <property type="entry name" value="CFAP45"/>
</dbReference>
<evidence type="ECO:0000313" key="12">
    <source>
        <dbReference type="Proteomes" id="UP000239899"/>
    </source>
</evidence>
<dbReference type="OrthoDB" id="1902038at2759"/>
<reference evidence="11 12" key="1">
    <citation type="journal article" date="2018" name="Plant J.">
        <title>Genome sequences of Chlorella sorokiniana UTEX 1602 and Micractinium conductrix SAG 241.80: implications to maltose excretion by a green alga.</title>
        <authorList>
            <person name="Arriola M.B."/>
            <person name="Velmurugan N."/>
            <person name="Zhang Y."/>
            <person name="Plunkett M.H."/>
            <person name="Hondzo H."/>
            <person name="Barney B.M."/>
        </authorList>
    </citation>
    <scope>NUCLEOTIDE SEQUENCE [LARGE SCALE GENOMIC DNA]</scope>
    <source>
        <strain evidence="12">UTEX 1602</strain>
    </source>
</reference>